<dbReference type="OrthoDB" id="9804286at2"/>
<dbReference type="CDD" id="cd00757">
    <property type="entry name" value="ThiF_MoeB_HesA_family"/>
    <property type="match status" value="1"/>
</dbReference>
<reference evidence="3 4" key="1">
    <citation type="submission" date="2018-07" db="EMBL/GenBank/DDBJ databases">
        <title>New species, Clostridium PI-S10-A1B.</title>
        <authorList>
            <person name="Krishna G."/>
            <person name="Summeta K."/>
            <person name="Shikha S."/>
            <person name="Prabhu P.B."/>
            <person name="Suresh K."/>
        </authorList>
    </citation>
    <scope>NUCLEOTIDE SEQUENCE [LARGE SCALE GENOMIC DNA]</scope>
    <source>
        <strain evidence="3 4">PI-S10-A1B</strain>
    </source>
</reference>
<accession>A0A3E2NEC3</accession>
<dbReference type="Pfam" id="PF00899">
    <property type="entry name" value="ThiF"/>
    <property type="match status" value="1"/>
</dbReference>
<comment type="caution">
    <text evidence="3">The sequence shown here is derived from an EMBL/GenBank/DDBJ whole genome shotgun (WGS) entry which is preliminary data.</text>
</comment>
<dbReference type="Proteomes" id="UP000260680">
    <property type="component" value="Unassembled WGS sequence"/>
</dbReference>
<dbReference type="RefSeq" id="WP_117416678.1">
    <property type="nucleotide sequence ID" value="NZ_QOHO01000025.1"/>
</dbReference>
<name>A0A3E2NEC3_9FIRM</name>
<sequence>MRYERQILMKEIGEEGQNTLKKSKVTVIGAGGLASPVLTYLACAGVGTITLIDYDTVSESNLNRQFLYHEKDMGMNKAELAGDVLNSLNSKITINPVSERIDEENIGKIINGADVVIDCVDNVETRLIVNRECIKQDIPLVEGGVYSFYGFVMSIKRDFPCLECIGYGNTKLKRPGPVLGAVVGVIGSLQAVECIKILLGLDDVLYGKMLNYDGLSVSFDLVELQKNDLCEVHGLVKG</sequence>
<dbReference type="FunFam" id="3.40.50.720:FF:000080">
    <property type="entry name" value="Thiazole biosynthesis adenylyltransferase ThiF"/>
    <property type="match status" value="1"/>
</dbReference>
<comment type="similarity">
    <text evidence="1">Belongs to the HesA/MoeB/ThiF family.</text>
</comment>
<dbReference type="GO" id="GO:0008641">
    <property type="term" value="F:ubiquitin-like modifier activating enzyme activity"/>
    <property type="evidence" value="ECO:0007669"/>
    <property type="project" value="InterPro"/>
</dbReference>
<dbReference type="GO" id="GO:0005737">
    <property type="term" value="C:cytoplasm"/>
    <property type="evidence" value="ECO:0007669"/>
    <property type="project" value="TreeGrafter"/>
</dbReference>
<evidence type="ECO:0000259" key="2">
    <source>
        <dbReference type="Pfam" id="PF00899"/>
    </source>
</evidence>
<gene>
    <name evidence="3" type="ORF">DS742_09090</name>
</gene>
<dbReference type="PANTHER" id="PTHR10953:SF102">
    <property type="entry name" value="ADENYLYLTRANSFERASE AND SULFURTRANSFERASE MOCS3"/>
    <property type="match status" value="1"/>
</dbReference>
<proteinExistence type="inferred from homology"/>
<dbReference type="Gene3D" id="3.40.50.720">
    <property type="entry name" value="NAD(P)-binding Rossmann-like Domain"/>
    <property type="match status" value="1"/>
</dbReference>
<evidence type="ECO:0000313" key="3">
    <source>
        <dbReference type="EMBL" id="RFZ79367.1"/>
    </source>
</evidence>
<dbReference type="EMBL" id="QOHO01000025">
    <property type="protein sequence ID" value="RFZ79367.1"/>
    <property type="molecule type" value="Genomic_DNA"/>
</dbReference>
<dbReference type="AlphaFoldDB" id="A0A3E2NEC3"/>
<dbReference type="PANTHER" id="PTHR10953">
    <property type="entry name" value="UBIQUITIN-ACTIVATING ENZYME E1"/>
    <property type="match status" value="1"/>
</dbReference>
<organism evidence="3 4">
    <name type="scientific">Lacrimispora amygdalina</name>
    <dbReference type="NCBI Taxonomy" id="253257"/>
    <lineage>
        <taxon>Bacteria</taxon>
        <taxon>Bacillati</taxon>
        <taxon>Bacillota</taxon>
        <taxon>Clostridia</taxon>
        <taxon>Lachnospirales</taxon>
        <taxon>Lachnospiraceae</taxon>
        <taxon>Lacrimispora</taxon>
    </lineage>
</organism>
<dbReference type="InterPro" id="IPR045886">
    <property type="entry name" value="ThiF/MoeB/HesA"/>
</dbReference>
<evidence type="ECO:0000313" key="4">
    <source>
        <dbReference type="Proteomes" id="UP000260680"/>
    </source>
</evidence>
<dbReference type="GO" id="GO:0016779">
    <property type="term" value="F:nucleotidyltransferase activity"/>
    <property type="evidence" value="ECO:0007669"/>
    <property type="project" value="TreeGrafter"/>
</dbReference>
<dbReference type="InterPro" id="IPR000594">
    <property type="entry name" value="ThiF_NAD_FAD-bd"/>
</dbReference>
<dbReference type="GO" id="GO:0004792">
    <property type="term" value="F:thiosulfate-cyanide sulfurtransferase activity"/>
    <property type="evidence" value="ECO:0007669"/>
    <property type="project" value="TreeGrafter"/>
</dbReference>
<feature type="domain" description="THIF-type NAD/FAD binding fold" evidence="2">
    <location>
        <begin position="3"/>
        <end position="232"/>
    </location>
</feature>
<dbReference type="InterPro" id="IPR035985">
    <property type="entry name" value="Ubiquitin-activating_enz"/>
</dbReference>
<evidence type="ECO:0000256" key="1">
    <source>
        <dbReference type="ARBA" id="ARBA00009919"/>
    </source>
</evidence>
<protein>
    <submittedName>
        <fullName evidence="3">HesA/MoeB/ThiF family protein</fullName>
    </submittedName>
</protein>
<dbReference type="SUPFAM" id="SSF69572">
    <property type="entry name" value="Activating enzymes of the ubiquitin-like proteins"/>
    <property type="match status" value="1"/>
</dbReference>